<feature type="transmembrane region" description="Helical" evidence="1">
    <location>
        <begin position="58"/>
        <end position="84"/>
    </location>
</feature>
<keyword evidence="1" id="KW-1133">Transmembrane helix</keyword>
<dbReference type="InterPro" id="IPR055338">
    <property type="entry name" value="YqfX-like"/>
</dbReference>
<dbReference type="PANTHER" id="PTHR40040">
    <property type="entry name" value="SMALL HYDROPHOBIC PROTEIN-RELATED"/>
    <property type="match status" value="1"/>
</dbReference>
<accession>A0ABU6NV20</accession>
<protein>
    <submittedName>
        <fullName evidence="2">DUF4190 domain-containing protein</fullName>
    </submittedName>
</protein>
<dbReference type="RefSeq" id="WP_328015095.1">
    <property type="nucleotide sequence ID" value="NZ_JARTFS010000005.1"/>
</dbReference>
<dbReference type="Proteomes" id="UP001342826">
    <property type="component" value="Unassembled WGS sequence"/>
</dbReference>
<feature type="transmembrane region" description="Helical" evidence="1">
    <location>
        <begin position="96"/>
        <end position="114"/>
    </location>
</feature>
<gene>
    <name evidence="2" type="ORF">P9271_06340</name>
</gene>
<reference evidence="2 3" key="1">
    <citation type="submission" date="2023-03" db="EMBL/GenBank/DDBJ databases">
        <title>Bacillus Genome Sequencing.</title>
        <authorList>
            <person name="Dunlap C."/>
        </authorList>
    </citation>
    <scope>NUCLEOTIDE SEQUENCE [LARGE SCALE GENOMIC DNA]</scope>
    <source>
        <strain evidence="2 3">NRS-1717</strain>
    </source>
</reference>
<dbReference type="EMBL" id="JARTFS010000005">
    <property type="protein sequence ID" value="MED4400949.1"/>
    <property type="molecule type" value="Genomic_DNA"/>
</dbReference>
<keyword evidence="3" id="KW-1185">Reference proteome</keyword>
<dbReference type="PANTHER" id="PTHR40040:SF1">
    <property type="entry name" value="MEMBRANE PROTEIN"/>
    <property type="match status" value="1"/>
</dbReference>
<evidence type="ECO:0000256" key="1">
    <source>
        <dbReference type="SAM" id="Phobius"/>
    </source>
</evidence>
<organism evidence="2 3">
    <name type="scientific">Metabacillus fastidiosus</name>
    <dbReference type="NCBI Taxonomy" id="1458"/>
    <lineage>
        <taxon>Bacteria</taxon>
        <taxon>Bacillati</taxon>
        <taxon>Bacillota</taxon>
        <taxon>Bacilli</taxon>
        <taxon>Bacillales</taxon>
        <taxon>Bacillaceae</taxon>
        <taxon>Metabacillus</taxon>
    </lineage>
</organism>
<evidence type="ECO:0000313" key="2">
    <source>
        <dbReference type="EMBL" id="MED4400949.1"/>
    </source>
</evidence>
<name>A0ABU6NV20_9BACI</name>
<comment type="caution">
    <text evidence="2">The sequence shown here is derived from an EMBL/GenBank/DDBJ whole genome shotgun (WGS) entry which is preliminary data.</text>
</comment>
<keyword evidence="1" id="KW-0812">Transmembrane</keyword>
<sequence>MNRYDNLNNPNYKGVEPIDTDNYNEETAAEVAAPVNLNRDYDRTDIADNTEAGAGRGLGIFALALSVISLFVFPVFLGAVGIIVGFIARRRGAEGLGMWAIGLGAASIILRLFVMPFF</sequence>
<evidence type="ECO:0000313" key="3">
    <source>
        <dbReference type="Proteomes" id="UP001342826"/>
    </source>
</evidence>
<keyword evidence="1" id="KW-0472">Membrane</keyword>
<proteinExistence type="predicted"/>